<dbReference type="GO" id="GO:0008017">
    <property type="term" value="F:microtubule binding"/>
    <property type="evidence" value="ECO:0007669"/>
    <property type="project" value="InterPro"/>
</dbReference>
<keyword evidence="3" id="KW-1185">Reference proteome</keyword>
<dbReference type="EMBL" id="JAHDVG010000482">
    <property type="protein sequence ID" value="KAH1172891.1"/>
    <property type="molecule type" value="Genomic_DNA"/>
</dbReference>
<feature type="non-terminal residue" evidence="2">
    <location>
        <position position="235"/>
    </location>
</feature>
<organism evidence="2 3">
    <name type="scientific">Mauremys mutica</name>
    <name type="common">yellowpond turtle</name>
    <dbReference type="NCBI Taxonomy" id="74926"/>
    <lineage>
        <taxon>Eukaryota</taxon>
        <taxon>Metazoa</taxon>
        <taxon>Chordata</taxon>
        <taxon>Craniata</taxon>
        <taxon>Vertebrata</taxon>
        <taxon>Euteleostomi</taxon>
        <taxon>Archelosauria</taxon>
        <taxon>Testudinata</taxon>
        <taxon>Testudines</taxon>
        <taxon>Cryptodira</taxon>
        <taxon>Durocryptodira</taxon>
        <taxon>Testudinoidea</taxon>
        <taxon>Geoemydidae</taxon>
        <taxon>Geoemydinae</taxon>
        <taxon>Mauremys</taxon>
    </lineage>
</organism>
<dbReference type="InterPro" id="IPR043513">
    <property type="entry name" value="Cenp-F"/>
</dbReference>
<proteinExistence type="predicted"/>
<evidence type="ECO:0000313" key="2">
    <source>
        <dbReference type="EMBL" id="KAH1172891.1"/>
    </source>
</evidence>
<dbReference type="GO" id="GO:0000775">
    <property type="term" value="C:chromosome, centromeric region"/>
    <property type="evidence" value="ECO:0007669"/>
    <property type="project" value="InterPro"/>
</dbReference>
<accession>A0A9D4AXZ4</accession>
<dbReference type="PANTHER" id="PTHR18874">
    <property type="entry name" value="CMF/LEK/CENP CELL DIVISION-RELATED"/>
    <property type="match status" value="1"/>
</dbReference>
<dbReference type="GO" id="GO:0000278">
    <property type="term" value="P:mitotic cell cycle"/>
    <property type="evidence" value="ECO:0007669"/>
    <property type="project" value="TreeGrafter"/>
</dbReference>
<protein>
    <submittedName>
        <fullName evidence="2">Uncharacterized protein</fullName>
    </submittedName>
</protein>
<dbReference type="GO" id="GO:0070840">
    <property type="term" value="F:dynein complex binding"/>
    <property type="evidence" value="ECO:0007669"/>
    <property type="project" value="TreeGrafter"/>
</dbReference>
<reference evidence="2" key="1">
    <citation type="submission" date="2021-09" db="EMBL/GenBank/DDBJ databases">
        <title>The genome of Mauremys mutica provides insights into the evolution of semi-aquatic lifestyle.</title>
        <authorList>
            <person name="Gong S."/>
            <person name="Gao Y."/>
        </authorList>
    </citation>
    <scope>NUCLEOTIDE SEQUENCE</scope>
    <source>
        <strain evidence="2">MM-2020</strain>
        <tissue evidence="2">Muscle</tissue>
    </source>
</reference>
<dbReference type="GO" id="GO:0005634">
    <property type="term" value="C:nucleus"/>
    <property type="evidence" value="ECO:0007669"/>
    <property type="project" value="TreeGrafter"/>
</dbReference>
<dbReference type="AlphaFoldDB" id="A0A9D4AXZ4"/>
<dbReference type="GO" id="GO:0051310">
    <property type="term" value="P:metaphase chromosome alignment"/>
    <property type="evidence" value="ECO:0007669"/>
    <property type="project" value="TreeGrafter"/>
</dbReference>
<comment type="caution">
    <text evidence="2">The sequence shown here is derived from an EMBL/GenBank/DDBJ whole genome shotgun (WGS) entry which is preliminary data.</text>
</comment>
<gene>
    <name evidence="2" type="ORF">KIL84_016730</name>
</gene>
<dbReference type="Proteomes" id="UP000827986">
    <property type="component" value="Unassembled WGS sequence"/>
</dbReference>
<name>A0A9D4AXZ4_9SAUR</name>
<feature type="coiled-coil region" evidence="1">
    <location>
        <begin position="3"/>
        <end position="202"/>
    </location>
</feature>
<keyword evidence="1" id="KW-0175">Coiled coil</keyword>
<evidence type="ECO:0000313" key="3">
    <source>
        <dbReference type="Proteomes" id="UP000827986"/>
    </source>
</evidence>
<dbReference type="PANTHER" id="PTHR18874:SF10">
    <property type="entry name" value="CENTROMERE PROTEIN F"/>
    <property type="match status" value="1"/>
</dbReference>
<dbReference type="GO" id="GO:0000922">
    <property type="term" value="C:spindle pole"/>
    <property type="evidence" value="ECO:0007669"/>
    <property type="project" value="TreeGrafter"/>
</dbReference>
<evidence type="ECO:0000256" key="1">
    <source>
        <dbReference type="SAM" id="Coils"/>
    </source>
</evidence>
<sequence length="235" mass="27639">QEIHQLQEELKTAKQFLKETQNYAEEMKNKSLSQQIVLEKKQDEIRDLEGKNQDLIQQLKKMQSDLQLKEAEITHLPNEQLSKIQLDLTTSGKNEPNKRLDGVQKELEEKEREMKKEISEYLSRLHQVEKNHTALLTEAKRKNEVEIQACQEKLNLLEQCLDEQQLEMELLKLRKEQLNNSLKDANQTIEELKKVQRAFRENEEPKEGNKKGVFSLCLDCFMKFSLYNVTAKKGS</sequence>
<dbReference type="GO" id="GO:0010389">
    <property type="term" value="P:regulation of G2/M transition of mitotic cell cycle"/>
    <property type="evidence" value="ECO:0007669"/>
    <property type="project" value="TreeGrafter"/>
</dbReference>